<dbReference type="Pfam" id="PF02825">
    <property type="entry name" value="WWE"/>
    <property type="match status" value="1"/>
</dbReference>
<dbReference type="RefSeq" id="XP_042562879.1">
    <property type="nucleotide sequence ID" value="XM_042706945.1"/>
</dbReference>
<gene>
    <name evidence="6 7 8 9 10 11" type="primary">LOC122132143</name>
</gene>
<feature type="region of interest" description="Disordered" evidence="2">
    <location>
        <begin position="1"/>
        <end position="54"/>
    </location>
</feature>
<dbReference type="SMART" id="SM00454">
    <property type="entry name" value="SAM"/>
    <property type="match status" value="1"/>
</dbReference>
<dbReference type="GO" id="GO:0046872">
    <property type="term" value="F:metal ion binding"/>
    <property type="evidence" value="ECO:0007669"/>
    <property type="project" value="InterPro"/>
</dbReference>
<dbReference type="GO" id="GO:0004806">
    <property type="term" value="F:triacylglycerol lipase activity"/>
    <property type="evidence" value="ECO:0007669"/>
    <property type="project" value="TreeGrafter"/>
</dbReference>
<dbReference type="Proteomes" id="UP000515152">
    <property type="component" value="Unplaced"/>
</dbReference>
<evidence type="ECO:0000259" key="4">
    <source>
        <dbReference type="PROSITE" id="PS51043"/>
    </source>
</evidence>
<dbReference type="PANTHER" id="PTHR23509:SF7">
    <property type="entry name" value="PHOSPHOLIPASE DDHD2"/>
    <property type="match status" value="1"/>
</dbReference>
<feature type="domain" description="WWE" evidence="3">
    <location>
        <begin position="63"/>
        <end position="145"/>
    </location>
</feature>
<name>A0A8M1KJY6_CLUHA</name>
<dbReference type="Pfam" id="PF23464">
    <property type="entry name" value="WWE_3"/>
    <property type="match status" value="1"/>
</dbReference>
<sequence length="753" mass="85273">MSENPTGGGASSVVPGQEQVLSVEDSNLSINQQDPSTGIDKKQAATALDETSPSSAESFEMLDLDLAQSTYEPVQPHWFYCRRGNEKDWLPFSIEDSLKLEDALKNVKKGEETVVAVEGGRYDVRLTERLRYAVYWDQGPSEVRRCTWFFKGNDDPRYMPYSETFSDSLEDAYMIAVTLGEWKRKLEFPTGETVILHNPKLIMQYQPIMLQDDWVSSPSEQTRPRTVKRGIENIAVDIPEGEPQTVDHLVFMVHGIGPACDLRFRSIIQCVNDFRSASLSLLSSHCRLAREEGKVGRVEFLPVDWHSALHGDATGVDESIQRITLPSIGRLRHFTNDTLLDLFFYNSPTYCQTILDTVVTELNRLHSLFRCRHPTFKGQVSLVGHSLGSLILFDLLTNQKTGSEDLGSEKKQACDDLSTPDKENLEDALTRMGLQKYIPILQKEEMDLDSLSLCTETELERVGIPLGPRKKILDLVSRRKILKDHKARMAAMLPSDDSADLIQNNAAHRQSYLRTHSTTSAVDYKYFDVGIGQVSIRYPQLSFHPQSFFAFGSPIGMFLTVRGLKRIDPDYNFPTCKAFFNIYHPFDPVAYRIEPMIMSDVDLEPMLIPHHKGRKRMHLELRESLTRMGADLKNNVIGSLRTAWQSFSRLPVAALPSLEEAVCAGVSMETSEMPEPEGTEEDSVTDEKDLKIGMLNGGRRIDYVLQEAPIECFNEYLFAIQSHLCYWESEDTALLLLKEIYEKHGVVFEQSPS</sequence>
<dbReference type="KEGG" id="char:122132143"/>
<evidence type="ECO:0000313" key="5">
    <source>
        <dbReference type="Proteomes" id="UP000515152"/>
    </source>
</evidence>
<dbReference type="AlphaFoldDB" id="A0A8M1KJY6"/>
<dbReference type="InterPro" id="IPR058055">
    <property type="entry name" value="PA-PLA1"/>
</dbReference>
<protein>
    <submittedName>
        <fullName evidence="6 7">Phospholipase DDHD2-like</fullName>
    </submittedName>
</protein>
<dbReference type="PROSITE" id="PS51043">
    <property type="entry name" value="DDHD"/>
    <property type="match status" value="1"/>
</dbReference>
<evidence type="ECO:0000313" key="10">
    <source>
        <dbReference type="RefSeq" id="XP_042562879.1"/>
    </source>
</evidence>
<dbReference type="RefSeq" id="XP_042562878.1">
    <property type="nucleotide sequence ID" value="XM_042706944.1"/>
</dbReference>
<organism evidence="5 11">
    <name type="scientific">Clupea harengus</name>
    <name type="common">Atlantic herring</name>
    <dbReference type="NCBI Taxonomy" id="7950"/>
    <lineage>
        <taxon>Eukaryota</taxon>
        <taxon>Metazoa</taxon>
        <taxon>Chordata</taxon>
        <taxon>Craniata</taxon>
        <taxon>Vertebrata</taxon>
        <taxon>Euteleostomi</taxon>
        <taxon>Actinopterygii</taxon>
        <taxon>Neopterygii</taxon>
        <taxon>Teleostei</taxon>
        <taxon>Clupei</taxon>
        <taxon>Clupeiformes</taxon>
        <taxon>Clupeoidei</taxon>
        <taxon>Clupeidae</taxon>
        <taxon>Clupea</taxon>
    </lineage>
</organism>
<reference evidence="6 7" key="1">
    <citation type="submission" date="2025-04" db="UniProtKB">
        <authorList>
            <consortium name="RefSeq"/>
        </authorList>
    </citation>
    <scope>IDENTIFICATION</scope>
</reference>
<evidence type="ECO:0000259" key="3">
    <source>
        <dbReference type="PROSITE" id="PS50918"/>
    </source>
</evidence>
<feature type="compositionally biased region" description="Gly residues" evidence="2">
    <location>
        <begin position="1"/>
        <end position="10"/>
    </location>
</feature>
<dbReference type="InterPro" id="IPR057825">
    <property type="entry name" value="WWE_SEC23-DDH2"/>
</dbReference>
<feature type="compositionally biased region" description="Polar residues" evidence="2">
    <location>
        <begin position="24"/>
        <end position="36"/>
    </location>
</feature>
<keyword evidence="5" id="KW-1185">Reference proteome</keyword>
<dbReference type="RefSeq" id="XP_042562880.1">
    <property type="nucleotide sequence ID" value="XM_042706946.1"/>
</dbReference>
<evidence type="ECO:0000313" key="9">
    <source>
        <dbReference type="RefSeq" id="XP_042562878.1"/>
    </source>
</evidence>
<dbReference type="Pfam" id="PF02862">
    <property type="entry name" value="DDHD"/>
    <property type="match status" value="1"/>
</dbReference>
<feature type="domain" description="DDHD" evidence="4">
    <location>
        <begin position="541"/>
        <end position="742"/>
    </location>
</feature>
<dbReference type="SMART" id="SM01127">
    <property type="entry name" value="DDHD"/>
    <property type="match status" value="1"/>
</dbReference>
<dbReference type="PANTHER" id="PTHR23509">
    <property type="entry name" value="PA-PL1 PHOSPHOLIPASE FAMILY"/>
    <property type="match status" value="1"/>
</dbReference>
<dbReference type="PROSITE" id="PS50918">
    <property type="entry name" value="WWE"/>
    <property type="match status" value="1"/>
</dbReference>
<evidence type="ECO:0000313" key="6">
    <source>
        <dbReference type="RefSeq" id="XP_042562875.1"/>
    </source>
</evidence>
<dbReference type="GO" id="GO:0004620">
    <property type="term" value="F:phospholipase activity"/>
    <property type="evidence" value="ECO:0007669"/>
    <property type="project" value="TreeGrafter"/>
</dbReference>
<evidence type="ECO:0000256" key="1">
    <source>
        <dbReference type="ARBA" id="ARBA00038464"/>
    </source>
</evidence>
<evidence type="ECO:0000313" key="8">
    <source>
        <dbReference type="RefSeq" id="XP_042562877.1"/>
    </source>
</evidence>
<evidence type="ECO:0000313" key="11">
    <source>
        <dbReference type="RefSeq" id="XP_042562880.1"/>
    </source>
</evidence>
<dbReference type="GO" id="GO:0030134">
    <property type="term" value="C:COPII-coated ER to Golgi transport vesicle"/>
    <property type="evidence" value="ECO:0007669"/>
    <property type="project" value="TreeGrafter"/>
</dbReference>
<dbReference type="RefSeq" id="XP_042562875.1">
    <property type="nucleotide sequence ID" value="XM_042706941.1"/>
</dbReference>
<dbReference type="GeneID" id="122132143"/>
<evidence type="ECO:0000256" key="2">
    <source>
        <dbReference type="SAM" id="MobiDB-lite"/>
    </source>
</evidence>
<dbReference type="RefSeq" id="XP_042562877.1">
    <property type="nucleotide sequence ID" value="XM_042706943.1"/>
</dbReference>
<accession>A0A8M1KJY6</accession>
<evidence type="ECO:0000313" key="7">
    <source>
        <dbReference type="RefSeq" id="XP_042562876.1"/>
    </source>
</evidence>
<dbReference type="InterPro" id="IPR004170">
    <property type="entry name" value="WWE_dom"/>
</dbReference>
<dbReference type="Pfam" id="PF00536">
    <property type="entry name" value="SAM_1"/>
    <property type="match status" value="1"/>
</dbReference>
<dbReference type="InterPro" id="IPR004177">
    <property type="entry name" value="DDHD_dom"/>
</dbReference>
<dbReference type="InterPro" id="IPR001660">
    <property type="entry name" value="SAM"/>
</dbReference>
<dbReference type="RefSeq" id="XP_042562876.1">
    <property type="nucleotide sequence ID" value="XM_042706942.1"/>
</dbReference>
<comment type="similarity">
    <text evidence="1">Belongs to the PA-PLA1 family.</text>
</comment>
<dbReference type="GeneTree" id="ENSGT00940000156808"/>
<proteinExistence type="inferred from homology"/>
<dbReference type="OrthoDB" id="69269at2759"/>